<dbReference type="Proteomes" id="UP001235664">
    <property type="component" value="Unassembled WGS sequence"/>
</dbReference>
<name>A0ABT9HA57_9SPHN</name>
<protein>
    <submittedName>
        <fullName evidence="1">Uncharacterized protein</fullName>
    </submittedName>
</protein>
<keyword evidence="2" id="KW-1185">Reference proteome</keyword>
<dbReference type="EMBL" id="JAVAIL010000003">
    <property type="protein sequence ID" value="MDP4540146.1"/>
    <property type="molecule type" value="Genomic_DNA"/>
</dbReference>
<gene>
    <name evidence="1" type="ORF">Q9K01_10955</name>
</gene>
<organism evidence="1 2">
    <name type="scientific">Qipengyuania benthica</name>
    <dbReference type="NCBI Taxonomy" id="3067651"/>
    <lineage>
        <taxon>Bacteria</taxon>
        <taxon>Pseudomonadati</taxon>
        <taxon>Pseudomonadota</taxon>
        <taxon>Alphaproteobacteria</taxon>
        <taxon>Sphingomonadales</taxon>
        <taxon>Erythrobacteraceae</taxon>
        <taxon>Qipengyuania</taxon>
    </lineage>
</organism>
<sequence>MMLYNGQNNGSLYLSAKDLTARLGLADNNVALRAFNDLQERGFIECAKAAHFAVKASDTSRARCWRLTWHAWPESPVRARRAPTRAWLEYRPEGGTKANKRADRRLRALAKYRKDEASGRLPDVKSTPTEVKVMRNTVNPDVKSTPAKCENGAIPPFVVGVDSKLYIDVTMGEVVGWWSNAERARMTATCWALVLASQAKPLRMAA</sequence>
<evidence type="ECO:0000313" key="2">
    <source>
        <dbReference type="Proteomes" id="UP001235664"/>
    </source>
</evidence>
<comment type="caution">
    <text evidence="1">The sequence shown here is derived from an EMBL/GenBank/DDBJ whole genome shotgun (WGS) entry which is preliminary data.</text>
</comment>
<evidence type="ECO:0000313" key="1">
    <source>
        <dbReference type="EMBL" id="MDP4540146.1"/>
    </source>
</evidence>
<proteinExistence type="predicted"/>
<reference evidence="1 2" key="1">
    <citation type="submission" date="2023-08" db="EMBL/GenBank/DDBJ databases">
        <title>genomic of DY56.</title>
        <authorList>
            <person name="Wang Y."/>
        </authorList>
    </citation>
    <scope>NUCLEOTIDE SEQUENCE [LARGE SCALE GENOMIC DNA]</scope>
    <source>
        <strain evidence="1 2">DY56-A-20</strain>
    </source>
</reference>
<dbReference type="RefSeq" id="WP_305930287.1">
    <property type="nucleotide sequence ID" value="NZ_JAVAIL010000003.1"/>
</dbReference>
<accession>A0ABT9HA57</accession>